<evidence type="ECO:0000256" key="2">
    <source>
        <dbReference type="ARBA" id="ARBA00023012"/>
    </source>
</evidence>
<evidence type="ECO:0000256" key="1">
    <source>
        <dbReference type="ARBA" id="ARBA00022553"/>
    </source>
</evidence>
<reference evidence="9 10" key="1">
    <citation type="submission" date="2019-02" db="EMBL/GenBank/DDBJ databases">
        <title>Deep-cultivation of Planctomycetes and their phenomic and genomic characterization uncovers novel biology.</title>
        <authorList>
            <person name="Wiegand S."/>
            <person name="Jogler M."/>
            <person name="Boedeker C."/>
            <person name="Pinto D."/>
            <person name="Vollmers J."/>
            <person name="Rivas-Marin E."/>
            <person name="Kohn T."/>
            <person name="Peeters S.H."/>
            <person name="Heuer A."/>
            <person name="Rast P."/>
            <person name="Oberbeckmann S."/>
            <person name="Bunk B."/>
            <person name="Jeske O."/>
            <person name="Meyerdierks A."/>
            <person name="Storesund J.E."/>
            <person name="Kallscheuer N."/>
            <person name="Luecker S."/>
            <person name="Lage O.M."/>
            <person name="Pohl T."/>
            <person name="Merkel B.J."/>
            <person name="Hornburger P."/>
            <person name="Mueller R.-W."/>
            <person name="Bruemmer F."/>
            <person name="Labrenz M."/>
            <person name="Spormann A.M."/>
            <person name="Op den Camp H."/>
            <person name="Overmann J."/>
            <person name="Amann R."/>
            <person name="Jetten M.S.M."/>
            <person name="Mascher T."/>
            <person name="Medema M.H."/>
            <person name="Devos D.P."/>
            <person name="Kaster A.-K."/>
            <person name="Ovreas L."/>
            <person name="Rohde M."/>
            <person name="Galperin M.Y."/>
            <person name="Jogler C."/>
        </authorList>
    </citation>
    <scope>NUCLEOTIDE SEQUENCE [LARGE SCALE GENOMIC DNA]</scope>
    <source>
        <strain evidence="9 10">ETA_A8</strain>
    </source>
</reference>
<organism evidence="9 10">
    <name type="scientific">Anatilimnocola aggregata</name>
    <dbReference type="NCBI Taxonomy" id="2528021"/>
    <lineage>
        <taxon>Bacteria</taxon>
        <taxon>Pseudomonadati</taxon>
        <taxon>Planctomycetota</taxon>
        <taxon>Planctomycetia</taxon>
        <taxon>Pirellulales</taxon>
        <taxon>Pirellulaceae</taxon>
        <taxon>Anatilimnocola</taxon>
    </lineage>
</organism>
<evidence type="ECO:0000256" key="7">
    <source>
        <dbReference type="SAM" id="MobiDB-lite"/>
    </source>
</evidence>
<proteinExistence type="predicted"/>
<dbReference type="InterPro" id="IPR001789">
    <property type="entry name" value="Sig_transdc_resp-reg_receiver"/>
</dbReference>
<keyword evidence="10" id="KW-1185">Reference proteome</keyword>
<dbReference type="GO" id="GO:0006355">
    <property type="term" value="P:regulation of DNA-templated transcription"/>
    <property type="evidence" value="ECO:0007669"/>
    <property type="project" value="TreeGrafter"/>
</dbReference>
<evidence type="ECO:0000313" key="10">
    <source>
        <dbReference type="Proteomes" id="UP000315017"/>
    </source>
</evidence>
<dbReference type="CDD" id="cd00156">
    <property type="entry name" value="REC"/>
    <property type="match status" value="1"/>
</dbReference>
<dbReference type="KEGG" id="aagg:ETAA8_03820"/>
<dbReference type="SMART" id="SM00448">
    <property type="entry name" value="REC"/>
    <property type="match status" value="1"/>
</dbReference>
<evidence type="ECO:0000256" key="6">
    <source>
        <dbReference type="PROSITE-ProRule" id="PRU00169"/>
    </source>
</evidence>
<name>A0A517Y4Z5_9BACT</name>
<evidence type="ECO:0000256" key="5">
    <source>
        <dbReference type="ARBA" id="ARBA00023163"/>
    </source>
</evidence>
<dbReference type="EMBL" id="CP036274">
    <property type="protein sequence ID" value="QDU25318.1"/>
    <property type="molecule type" value="Genomic_DNA"/>
</dbReference>
<keyword evidence="2" id="KW-0902">Two-component regulatory system</keyword>
<feature type="modified residue" description="4-aspartylphosphate" evidence="6">
    <location>
        <position position="57"/>
    </location>
</feature>
<dbReference type="GO" id="GO:0005829">
    <property type="term" value="C:cytosol"/>
    <property type="evidence" value="ECO:0007669"/>
    <property type="project" value="TreeGrafter"/>
</dbReference>
<sequence>MAKCAQLMPLVVDDEVMMRRLLHRALSQDGFACNLANDGNEALQMLAASKYDAVVTDLRMPNQHGHALATHLLAAQRRPVVIIHTGVMEPKLAKDLIVRGVDDILFKPTDFSVLAAKVKALVKRRSAMFREYVMPEAAEPRSTANDSTTTESTNAEDELSSTSQAEMPEVSVPLRSSEARPVDAREFGRGWSLLQRVFSWVSA</sequence>
<feature type="region of interest" description="Disordered" evidence="7">
    <location>
        <begin position="137"/>
        <end position="178"/>
    </location>
</feature>
<dbReference type="GO" id="GO:0000156">
    <property type="term" value="F:phosphorelay response regulator activity"/>
    <property type="evidence" value="ECO:0007669"/>
    <property type="project" value="TreeGrafter"/>
</dbReference>
<dbReference type="GO" id="GO:0032993">
    <property type="term" value="C:protein-DNA complex"/>
    <property type="evidence" value="ECO:0007669"/>
    <property type="project" value="TreeGrafter"/>
</dbReference>
<evidence type="ECO:0000256" key="4">
    <source>
        <dbReference type="ARBA" id="ARBA00023125"/>
    </source>
</evidence>
<dbReference type="GO" id="GO:0000976">
    <property type="term" value="F:transcription cis-regulatory region binding"/>
    <property type="evidence" value="ECO:0007669"/>
    <property type="project" value="TreeGrafter"/>
</dbReference>
<dbReference type="AlphaFoldDB" id="A0A517Y4Z5"/>
<dbReference type="SUPFAM" id="SSF52172">
    <property type="entry name" value="CheY-like"/>
    <property type="match status" value="1"/>
</dbReference>
<dbReference type="Gene3D" id="3.40.50.2300">
    <property type="match status" value="1"/>
</dbReference>
<evidence type="ECO:0000259" key="8">
    <source>
        <dbReference type="PROSITE" id="PS50110"/>
    </source>
</evidence>
<dbReference type="InterPro" id="IPR039420">
    <property type="entry name" value="WalR-like"/>
</dbReference>
<dbReference type="PANTHER" id="PTHR48111:SF1">
    <property type="entry name" value="TWO-COMPONENT RESPONSE REGULATOR ORR33"/>
    <property type="match status" value="1"/>
</dbReference>
<dbReference type="PANTHER" id="PTHR48111">
    <property type="entry name" value="REGULATOR OF RPOS"/>
    <property type="match status" value="1"/>
</dbReference>
<feature type="compositionally biased region" description="Polar residues" evidence="7">
    <location>
        <begin position="142"/>
        <end position="153"/>
    </location>
</feature>
<keyword evidence="5" id="KW-0804">Transcription</keyword>
<dbReference type="Pfam" id="PF00072">
    <property type="entry name" value="Response_reg"/>
    <property type="match status" value="1"/>
</dbReference>
<gene>
    <name evidence="9" type="primary">mprA_1</name>
    <name evidence="9" type="ORF">ETAA8_03820</name>
</gene>
<evidence type="ECO:0000313" key="9">
    <source>
        <dbReference type="EMBL" id="QDU25318.1"/>
    </source>
</evidence>
<dbReference type="Proteomes" id="UP000315017">
    <property type="component" value="Chromosome"/>
</dbReference>
<dbReference type="InterPro" id="IPR011006">
    <property type="entry name" value="CheY-like_superfamily"/>
</dbReference>
<keyword evidence="1 6" id="KW-0597">Phosphoprotein</keyword>
<keyword evidence="4" id="KW-0238">DNA-binding</keyword>
<protein>
    <submittedName>
        <fullName evidence="9">Response regulator MprA</fullName>
    </submittedName>
</protein>
<feature type="domain" description="Response regulatory" evidence="8">
    <location>
        <begin position="8"/>
        <end position="122"/>
    </location>
</feature>
<accession>A0A517Y4Z5</accession>
<evidence type="ECO:0000256" key="3">
    <source>
        <dbReference type="ARBA" id="ARBA00023015"/>
    </source>
</evidence>
<keyword evidence="3" id="KW-0805">Transcription regulation</keyword>
<dbReference type="PROSITE" id="PS50110">
    <property type="entry name" value="RESPONSE_REGULATORY"/>
    <property type="match status" value="1"/>
</dbReference>